<accession>A0AAJ0XG28</accession>
<sequence length="399" mass="42873">MKVLVLNSGSSSIKFQLFRSDDWSVPAAGSVTRIGEPEAVLRYSWTDAKGSAQTLEERAAMPDHQQGLQRIAGALARSGALADPAELLAVGHRVVHGGEAFHAPTCVDDDVIEAIRQVVPLAPLHNPANLDGILVARALFPNTPQVAVFDTAFHQTMPRTAYRYAISDDLYREHGVRRYGFHGTSHHYVGRRAAERLGKPFEQCNLITLHLGNGASATAIREGSSIDTSMGMTPLEGLVMGTRCGDIDPAVPFYLSQQLGLDNDRLEDLLNRQSGLLGLCGDNDLREIQRRAEEGDEAAELALGVTAHRLKKYIGAYLAELGRTDALVFTGGIGENSAELRARACGGLEPLGIQLDAEANAAASSEERAVSSPQSPIQVWVIPTNEELQIAREALAAVS</sequence>
<keyword evidence="9" id="KW-1185">Reference proteome</keyword>
<comment type="pathway">
    <text evidence="6">Metabolic intermediate biosynthesis; acetyl-CoA biosynthesis; acetyl-CoA from acetate: step 1/2.</text>
</comment>
<dbReference type="Proteomes" id="UP001296967">
    <property type="component" value="Unassembled WGS sequence"/>
</dbReference>
<feature type="binding site" evidence="6">
    <location>
        <begin position="332"/>
        <end position="336"/>
    </location>
    <ligand>
        <name>ATP</name>
        <dbReference type="ChEBI" id="CHEBI:30616"/>
    </ligand>
</feature>
<feature type="binding site" evidence="6">
    <location>
        <begin position="210"/>
        <end position="214"/>
    </location>
    <ligand>
        <name>ATP</name>
        <dbReference type="ChEBI" id="CHEBI:30616"/>
    </ligand>
</feature>
<feature type="site" description="Transition state stabilizer" evidence="6">
    <location>
        <position position="243"/>
    </location>
</feature>
<keyword evidence="2 6" id="KW-0808">Transferase</keyword>
<dbReference type="NCBIfam" id="TIGR00016">
    <property type="entry name" value="ackA"/>
    <property type="match status" value="1"/>
</dbReference>
<feature type="binding site" evidence="6">
    <location>
        <position position="386"/>
    </location>
    <ligand>
        <name>Mg(2+)</name>
        <dbReference type="ChEBI" id="CHEBI:18420"/>
    </ligand>
</feature>
<keyword evidence="3 6" id="KW-0547">Nucleotide-binding</keyword>
<organism evidence="8 9">
    <name type="scientific">Halochromatium salexigens</name>
    <name type="common">Chromatium salexigens</name>
    <dbReference type="NCBI Taxonomy" id="49447"/>
    <lineage>
        <taxon>Bacteria</taxon>
        <taxon>Pseudomonadati</taxon>
        <taxon>Pseudomonadota</taxon>
        <taxon>Gammaproteobacteria</taxon>
        <taxon>Chromatiales</taxon>
        <taxon>Chromatiaceae</taxon>
        <taxon>Halochromatium</taxon>
    </lineage>
</organism>
<dbReference type="PROSITE" id="PS01076">
    <property type="entry name" value="ACETATE_KINASE_2"/>
    <property type="match status" value="1"/>
</dbReference>
<dbReference type="RefSeq" id="WP_201246504.1">
    <property type="nucleotide sequence ID" value="NZ_NHSF01000068.1"/>
</dbReference>
<keyword evidence="6" id="KW-0479">Metal-binding</keyword>
<protein>
    <recommendedName>
        <fullName evidence="6">Acetate kinase</fullName>
        <ecNumber evidence="6">2.7.2.1</ecNumber>
    </recommendedName>
    <alternativeName>
        <fullName evidence="6">Acetokinase</fullName>
    </alternativeName>
</protein>
<dbReference type="PRINTS" id="PR00471">
    <property type="entry name" value="ACETATEKNASE"/>
</dbReference>
<gene>
    <name evidence="6" type="primary">ackA</name>
    <name evidence="8" type="ORF">CCR82_14330</name>
</gene>
<proteinExistence type="inferred from homology"/>
<dbReference type="Gene3D" id="3.30.420.40">
    <property type="match status" value="2"/>
</dbReference>
<keyword evidence="4 6" id="KW-0418">Kinase</keyword>
<dbReference type="GO" id="GO:0008776">
    <property type="term" value="F:acetate kinase activity"/>
    <property type="evidence" value="ECO:0007669"/>
    <property type="project" value="UniProtKB-UniRule"/>
</dbReference>
<dbReference type="EMBL" id="NHSF01000068">
    <property type="protein sequence ID" value="MBK5931664.1"/>
    <property type="molecule type" value="Genomic_DNA"/>
</dbReference>
<evidence type="ECO:0000256" key="1">
    <source>
        <dbReference type="ARBA" id="ARBA00008748"/>
    </source>
</evidence>
<comment type="function">
    <text evidence="6">Catalyzes the formation of acetyl phosphate from acetate and ATP. Can also catalyze the reverse reaction.</text>
</comment>
<evidence type="ECO:0000313" key="8">
    <source>
        <dbReference type="EMBL" id="MBK5931664.1"/>
    </source>
</evidence>
<comment type="cofactor">
    <cofactor evidence="6">
        <name>Mg(2+)</name>
        <dbReference type="ChEBI" id="CHEBI:18420"/>
    </cofactor>
    <cofactor evidence="6">
        <name>Mn(2+)</name>
        <dbReference type="ChEBI" id="CHEBI:29035"/>
    </cofactor>
    <text evidence="6">Mg(2+). Can also accept Mn(2+).</text>
</comment>
<comment type="similarity">
    <text evidence="1 6 7">Belongs to the acetokinase family.</text>
</comment>
<dbReference type="InterPro" id="IPR023865">
    <property type="entry name" value="Aliphatic_acid_kinase_CS"/>
</dbReference>
<dbReference type="InterPro" id="IPR043129">
    <property type="entry name" value="ATPase_NBD"/>
</dbReference>
<evidence type="ECO:0000256" key="3">
    <source>
        <dbReference type="ARBA" id="ARBA00022741"/>
    </source>
</evidence>
<evidence type="ECO:0000256" key="2">
    <source>
        <dbReference type="ARBA" id="ARBA00022679"/>
    </source>
</evidence>
<feature type="active site" description="Proton donor/acceptor" evidence="6">
    <location>
        <position position="150"/>
    </location>
</feature>
<dbReference type="PANTHER" id="PTHR21060:SF15">
    <property type="entry name" value="ACETATE KINASE-RELATED"/>
    <property type="match status" value="1"/>
</dbReference>
<feature type="binding site" evidence="6">
    <location>
        <position position="14"/>
    </location>
    <ligand>
        <name>ATP</name>
        <dbReference type="ChEBI" id="CHEBI:30616"/>
    </ligand>
</feature>
<dbReference type="Pfam" id="PF00871">
    <property type="entry name" value="Acetate_kinase"/>
    <property type="match status" value="1"/>
</dbReference>
<dbReference type="PANTHER" id="PTHR21060">
    <property type="entry name" value="ACETATE KINASE"/>
    <property type="match status" value="1"/>
</dbReference>
<evidence type="ECO:0000256" key="5">
    <source>
        <dbReference type="ARBA" id="ARBA00022840"/>
    </source>
</evidence>
<comment type="catalytic activity">
    <reaction evidence="6">
        <text>acetate + ATP = acetyl phosphate + ADP</text>
        <dbReference type="Rhea" id="RHEA:11352"/>
        <dbReference type="ChEBI" id="CHEBI:22191"/>
        <dbReference type="ChEBI" id="CHEBI:30089"/>
        <dbReference type="ChEBI" id="CHEBI:30616"/>
        <dbReference type="ChEBI" id="CHEBI:456216"/>
        <dbReference type="EC" id="2.7.2.1"/>
    </reaction>
</comment>
<comment type="subcellular location">
    <subcellularLocation>
        <location evidence="6">Cytoplasm</location>
    </subcellularLocation>
</comment>
<dbReference type="SUPFAM" id="SSF53067">
    <property type="entry name" value="Actin-like ATPase domain"/>
    <property type="match status" value="2"/>
</dbReference>
<dbReference type="GO" id="GO:0005524">
    <property type="term" value="F:ATP binding"/>
    <property type="evidence" value="ECO:0007669"/>
    <property type="project" value="UniProtKB-KW"/>
</dbReference>
<comment type="caution">
    <text evidence="8">The sequence shown here is derived from an EMBL/GenBank/DDBJ whole genome shotgun (WGS) entry which is preliminary data.</text>
</comment>
<comment type="subunit">
    <text evidence="6">Homodimer.</text>
</comment>
<keyword evidence="5 6" id="KW-0067">ATP-binding</keyword>
<name>A0AAJ0XG28_HALSE</name>
<evidence type="ECO:0000256" key="4">
    <source>
        <dbReference type="ARBA" id="ARBA00022777"/>
    </source>
</evidence>
<evidence type="ECO:0000256" key="7">
    <source>
        <dbReference type="RuleBase" id="RU003835"/>
    </source>
</evidence>
<dbReference type="InterPro" id="IPR004372">
    <property type="entry name" value="Ac/propionate_kinase"/>
</dbReference>
<dbReference type="HAMAP" id="MF_00020">
    <property type="entry name" value="Acetate_kinase"/>
    <property type="match status" value="1"/>
</dbReference>
<dbReference type="GO" id="GO:0006085">
    <property type="term" value="P:acetyl-CoA biosynthetic process"/>
    <property type="evidence" value="ECO:0007669"/>
    <property type="project" value="UniProtKB-UniRule"/>
</dbReference>
<feature type="binding site" evidence="6">
    <location>
        <position position="7"/>
    </location>
    <ligand>
        <name>Mg(2+)</name>
        <dbReference type="ChEBI" id="CHEBI:18420"/>
    </ligand>
</feature>
<dbReference type="PROSITE" id="PS01075">
    <property type="entry name" value="ACETATE_KINASE_1"/>
    <property type="match status" value="1"/>
</dbReference>
<dbReference type="EC" id="2.7.2.1" evidence="6"/>
<dbReference type="GO" id="GO:0006083">
    <property type="term" value="P:acetate metabolic process"/>
    <property type="evidence" value="ECO:0007669"/>
    <property type="project" value="TreeGrafter"/>
</dbReference>
<evidence type="ECO:0000313" key="9">
    <source>
        <dbReference type="Proteomes" id="UP001296967"/>
    </source>
</evidence>
<reference evidence="8" key="2">
    <citation type="journal article" date="2020" name="Microorganisms">
        <title>Osmotic Adaptation and Compatible Solute Biosynthesis of Phototrophic Bacteria as Revealed from Genome Analyses.</title>
        <authorList>
            <person name="Imhoff J.F."/>
            <person name="Rahn T."/>
            <person name="Kunzel S."/>
            <person name="Keller A."/>
            <person name="Neulinger S.C."/>
        </authorList>
    </citation>
    <scope>NUCLEOTIDE SEQUENCE</scope>
    <source>
        <strain evidence="8">DSM 4395</strain>
    </source>
</reference>
<dbReference type="GO" id="GO:0005737">
    <property type="term" value="C:cytoplasm"/>
    <property type="evidence" value="ECO:0007669"/>
    <property type="project" value="UniProtKB-SubCell"/>
</dbReference>
<evidence type="ECO:0000256" key="6">
    <source>
        <dbReference type="HAMAP-Rule" id="MF_00020"/>
    </source>
</evidence>
<dbReference type="PIRSF" id="PIRSF000722">
    <property type="entry name" value="Acetate_prop_kin"/>
    <property type="match status" value="1"/>
</dbReference>
<dbReference type="InterPro" id="IPR000890">
    <property type="entry name" value="Aliphatic_acid_kin_short-chain"/>
</dbReference>
<feature type="site" description="Transition state stabilizer" evidence="6">
    <location>
        <position position="182"/>
    </location>
</feature>
<dbReference type="GO" id="GO:0000287">
    <property type="term" value="F:magnesium ion binding"/>
    <property type="evidence" value="ECO:0007669"/>
    <property type="project" value="UniProtKB-UniRule"/>
</dbReference>
<feature type="binding site" evidence="6">
    <location>
        <begin position="284"/>
        <end position="286"/>
    </location>
    <ligand>
        <name>ATP</name>
        <dbReference type="ChEBI" id="CHEBI:30616"/>
    </ligand>
</feature>
<feature type="binding site" evidence="6">
    <location>
        <position position="93"/>
    </location>
    <ligand>
        <name>substrate</name>
    </ligand>
</feature>
<dbReference type="CDD" id="cd24010">
    <property type="entry name" value="ASKHA_NBD_AcK_PK"/>
    <property type="match status" value="1"/>
</dbReference>
<dbReference type="AlphaFoldDB" id="A0AAJ0XG28"/>
<reference evidence="8" key="1">
    <citation type="submission" date="2017-05" db="EMBL/GenBank/DDBJ databases">
        <authorList>
            <person name="Imhoff J.F."/>
            <person name="Rahn T."/>
            <person name="Kuenzel S."/>
            <person name="Neulinger S.C."/>
        </authorList>
    </citation>
    <scope>NUCLEOTIDE SEQUENCE</scope>
    <source>
        <strain evidence="8">DSM 4395</strain>
    </source>
</reference>
<keyword evidence="6" id="KW-0963">Cytoplasm</keyword>
<keyword evidence="6" id="KW-0460">Magnesium</keyword>